<dbReference type="eggNOG" id="KOG3764">
    <property type="taxonomic scope" value="Eukaryota"/>
</dbReference>
<evidence type="ECO:0000256" key="2">
    <source>
        <dbReference type="ARBA" id="ARBA00022448"/>
    </source>
</evidence>
<comment type="subcellular location">
    <subcellularLocation>
        <location evidence="1">Membrane</location>
        <topology evidence="1">Multi-pass membrane protein</topology>
    </subcellularLocation>
</comment>
<dbReference type="PANTHER" id="PTHR23506">
    <property type="entry name" value="GH10249P"/>
    <property type="match status" value="1"/>
</dbReference>
<evidence type="ECO:0000259" key="7">
    <source>
        <dbReference type="PROSITE" id="PS50850"/>
    </source>
</evidence>
<dbReference type="AlphaFoldDB" id="G0R3Y3"/>
<dbReference type="PROSITE" id="PS50850">
    <property type="entry name" value="MFS"/>
    <property type="match status" value="1"/>
</dbReference>
<accession>G0R3Y3</accession>
<feature type="transmembrane region" description="Helical" evidence="6">
    <location>
        <begin position="100"/>
        <end position="121"/>
    </location>
</feature>
<feature type="transmembrane region" description="Helical" evidence="6">
    <location>
        <begin position="186"/>
        <end position="208"/>
    </location>
</feature>
<dbReference type="STRING" id="857967.G0R3Y3"/>
<dbReference type="GO" id="GO:0016787">
    <property type="term" value="F:hydrolase activity"/>
    <property type="evidence" value="ECO:0007669"/>
    <property type="project" value="UniProtKB-KW"/>
</dbReference>
<feature type="transmembrane region" description="Helical" evidence="6">
    <location>
        <begin position="432"/>
        <end position="453"/>
    </location>
</feature>
<feature type="transmembrane region" description="Helical" evidence="6">
    <location>
        <begin position="323"/>
        <end position="341"/>
    </location>
</feature>
<protein>
    <submittedName>
        <fullName evidence="8">Major facilitator superfamily protein, putative</fullName>
        <ecNumber evidence="8">2.3.1.97</ecNumber>
        <ecNumber evidence="8">3.6.3.44</ecNumber>
    </submittedName>
</protein>
<feature type="transmembrane region" description="Helical" evidence="6">
    <location>
        <begin position="547"/>
        <end position="570"/>
    </location>
</feature>
<feature type="domain" description="Major facilitator superfamily (MFS) profile" evidence="7">
    <location>
        <begin position="7"/>
        <end position="458"/>
    </location>
</feature>
<dbReference type="SUPFAM" id="SSF103473">
    <property type="entry name" value="MFS general substrate transporter"/>
    <property type="match status" value="1"/>
</dbReference>
<evidence type="ECO:0000256" key="5">
    <source>
        <dbReference type="ARBA" id="ARBA00023136"/>
    </source>
</evidence>
<feature type="transmembrane region" description="Helical" evidence="6">
    <location>
        <begin position="616"/>
        <end position="634"/>
    </location>
</feature>
<evidence type="ECO:0000256" key="4">
    <source>
        <dbReference type="ARBA" id="ARBA00022989"/>
    </source>
</evidence>
<dbReference type="Gene3D" id="1.20.1250.20">
    <property type="entry name" value="MFS general substrate transporter like domains"/>
    <property type="match status" value="2"/>
</dbReference>
<keyword evidence="2" id="KW-0813">Transport</keyword>
<proteinExistence type="predicted"/>
<feature type="transmembrane region" description="Helical" evidence="6">
    <location>
        <begin position="41"/>
        <end position="62"/>
    </location>
</feature>
<dbReference type="RefSeq" id="XP_004027159.1">
    <property type="nucleotide sequence ID" value="XM_004027110.1"/>
</dbReference>
<keyword evidence="8" id="KW-0808">Transferase</keyword>
<dbReference type="EC" id="2.3.1.97" evidence="8"/>
<feature type="transmembrane region" description="Helical" evidence="6">
    <location>
        <begin position="74"/>
        <end position="94"/>
    </location>
</feature>
<dbReference type="GO" id="GO:0016020">
    <property type="term" value="C:membrane"/>
    <property type="evidence" value="ECO:0007669"/>
    <property type="project" value="UniProtKB-SubCell"/>
</dbReference>
<dbReference type="InterPro" id="IPR036259">
    <property type="entry name" value="MFS_trans_sf"/>
</dbReference>
<evidence type="ECO:0000313" key="9">
    <source>
        <dbReference type="Proteomes" id="UP000008983"/>
    </source>
</evidence>
<dbReference type="GeneID" id="14903893"/>
<dbReference type="InParanoid" id="G0R3Y3"/>
<dbReference type="GO" id="GO:0022857">
    <property type="term" value="F:transmembrane transporter activity"/>
    <property type="evidence" value="ECO:0007669"/>
    <property type="project" value="InterPro"/>
</dbReference>
<gene>
    <name evidence="8" type="ORF">IMG5_188400</name>
</gene>
<dbReference type="OrthoDB" id="301889at2759"/>
<keyword evidence="9" id="KW-1185">Reference proteome</keyword>
<keyword evidence="8" id="KW-0378">Hydrolase</keyword>
<dbReference type="PANTHER" id="PTHR23506:SF26">
    <property type="entry name" value="MFS-TYPE TRANSPORTER SLC18B1"/>
    <property type="match status" value="1"/>
</dbReference>
<keyword evidence="5 6" id="KW-0472">Membrane</keyword>
<feature type="transmembrane region" description="Helical" evidence="6">
    <location>
        <begin position="353"/>
        <end position="374"/>
    </location>
</feature>
<evidence type="ECO:0000313" key="8">
    <source>
        <dbReference type="EMBL" id="EGR27814.1"/>
    </source>
</evidence>
<dbReference type="EMBL" id="GL984318">
    <property type="protein sequence ID" value="EGR27814.1"/>
    <property type="molecule type" value="Genomic_DNA"/>
</dbReference>
<sequence length="651" mass="75863">MKKSKYLIYALYLGQFILNASNSVIAPFFPQMAERYGISQIVIGIIFSIQPVGNFIFSLVLGKQLSQSSKRKKYTILGIVLTWVGLSAFILIKYIINEYIFITITLIARFILGIVFFNNYIIKFKYNLIQKGAAFFSTPAYSYLPIFYRDTFEEKCGWMETMCGLGLMIGPLLGALLVYFGENIYLYIYIFIYLYIYIFIYLQIPILIQLIPSQNDLNYQQETLIKDQESSKEQTIELDEEITEEINISYIDLFQNRYIIFNYILIFLPSCGLLFLDPTMGIYFNKVYGLDDLWVGLLFSIGTSTYLFLSPLGTYMIKFLNNYSLLLFIGTFITGLSFIFLGPDPLLGLPQKLYITCIANVFIGIATLFIYIPALPQLYKILLRIYGKKLQNQQIIGDISSALYNTSYAIGEFIGPLLGGALSQYLSFQRGASVFGIVIIAFSLVYLLFGGVFKQSDQIDNEFNIQIKQNNQIPIIFSPGSKCDSQTIVSQQQQLIRSNFQYVLLHKEQKNHCFIRLLFKVQNKNITLLLKIIKKKKNFLMFKNKNMILMLNLINLTIIQINNLIYNEVLLIEQNRYLYYQYNYKINNNKIINVFIFKIIIQFIYTQFYYIYKQLFFILVFIYIIFQLCLIQYCQKQINQLINQSNLKIMI</sequence>
<evidence type="ECO:0000256" key="3">
    <source>
        <dbReference type="ARBA" id="ARBA00022692"/>
    </source>
</evidence>
<dbReference type="Pfam" id="PF07690">
    <property type="entry name" value="MFS_1"/>
    <property type="match status" value="2"/>
</dbReference>
<organism evidence="8 9">
    <name type="scientific">Ichthyophthirius multifiliis</name>
    <name type="common">White spot disease agent</name>
    <name type="synonym">Ich</name>
    <dbReference type="NCBI Taxonomy" id="5932"/>
    <lineage>
        <taxon>Eukaryota</taxon>
        <taxon>Sar</taxon>
        <taxon>Alveolata</taxon>
        <taxon>Ciliophora</taxon>
        <taxon>Intramacronucleata</taxon>
        <taxon>Oligohymenophorea</taxon>
        <taxon>Hymenostomatida</taxon>
        <taxon>Ophryoglenina</taxon>
        <taxon>Ichthyophthirius</taxon>
    </lineage>
</organism>
<feature type="transmembrane region" description="Helical" evidence="6">
    <location>
        <begin position="7"/>
        <end position="29"/>
    </location>
</feature>
<reference evidence="8 9" key="1">
    <citation type="submission" date="2011-07" db="EMBL/GenBank/DDBJ databases">
        <authorList>
            <person name="Coyne R."/>
            <person name="Brami D."/>
            <person name="Johnson J."/>
            <person name="Hostetler J."/>
            <person name="Hannick L."/>
            <person name="Clark T."/>
            <person name="Cassidy-Hanley D."/>
            <person name="Inman J."/>
        </authorList>
    </citation>
    <scope>NUCLEOTIDE SEQUENCE [LARGE SCALE GENOMIC DNA]</scope>
    <source>
        <strain evidence="8 9">G5</strain>
    </source>
</reference>
<keyword evidence="8" id="KW-0012">Acyltransferase</keyword>
<dbReference type="EC" id="3.6.3.44" evidence="8"/>
<evidence type="ECO:0000256" key="1">
    <source>
        <dbReference type="ARBA" id="ARBA00004141"/>
    </source>
</evidence>
<feature type="transmembrane region" description="Helical" evidence="6">
    <location>
        <begin position="258"/>
        <end position="276"/>
    </location>
</feature>
<feature type="transmembrane region" description="Helical" evidence="6">
    <location>
        <begin position="296"/>
        <end position="316"/>
    </location>
</feature>
<name>G0R3Y3_ICHMU</name>
<keyword evidence="4 6" id="KW-1133">Transmembrane helix</keyword>
<feature type="transmembrane region" description="Helical" evidence="6">
    <location>
        <begin position="162"/>
        <end position="180"/>
    </location>
</feature>
<keyword evidence="3 6" id="KW-0812">Transmembrane</keyword>
<dbReference type="InterPro" id="IPR050930">
    <property type="entry name" value="MFS_Vesicular_Transporter"/>
</dbReference>
<dbReference type="InterPro" id="IPR011701">
    <property type="entry name" value="MFS"/>
</dbReference>
<evidence type="ECO:0000256" key="6">
    <source>
        <dbReference type="SAM" id="Phobius"/>
    </source>
</evidence>
<feature type="transmembrane region" description="Helical" evidence="6">
    <location>
        <begin position="591"/>
        <end position="610"/>
    </location>
</feature>
<dbReference type="OMA" id="REMACIC"/>
<dbReference type="InterPro" id="IPR020846">
    <property type="entry name" value="MFS_dom"/>
</dbReference>
<dbReference type="GO" id="GO:0004379">
    <property type="term" value="F:glycylpeptide N-tetradecanoyltransferase activity"/>
    <property type="evidence" value="ECO:0007669"/>
    <property type="project" value="UniProtKB-EC"/>
</dbReference>
<dbReference type="Proteomes" id="UP000008983">
    <property type="component" value="Unassembled WGS sequence"/>
</dbReference>